<dbReference type="Proteomes" id="UP001153292">
    <property type="component" value="Chromosome 1"/>
</dbReference>
<organism evidence="1 2">
    <name type="scientific">Chilo suppressalis</name>
    <name type="common">Asiatic rice borer moth</name>
    <dbReference type="NCBI Taxonomy" id="168631"/>
    <lineage>
        <taxon>Eukaryota</taxon>
        <taxon>Metazoa</taxon>
        <taxon>Ecdysozoa</taxon>
        <taxon>Arthropoda</taxon>
        <taxon>Hexapoda</taxon>
        <taxon>Insecta</taxon>
        <taxon>Pterygota</taxon>
        <taxon>Neoptera</taxon>
        <taxon>Endopterygota</taxon>
        <taxon>Lepidoptera</taxon>
        <taxon>Glossata</taxon>
        <taxon>Ditrysia</taxon>
        <taxon>Pyraloidea</taxon>
        <taxon>Crambidae</taxon>
        <taxon>Crambinae</taxon>
        <taxon>Chilo</taxon>
    </lineage>
</organism>
<reference evidence="1" key="1">
    <citation type="submission" date="2021-12" db="EMBL/GenBank/DDBJ databases">
        <authorList>
            <person name="King R."/>
        </authorList>
    </citation>
    <scope>NUCLEOTIDE SEQUENCE</scope>
</reference>
<evidence type="ECO:0000313" key="2">
    <source>
        <dbReference type="Proteomes" id="UP001153292"/>
    </source>
</evidence>
<gene>
    <name evidence="1" type="ORF">CHILSU_LOCUS599</name>
</gene>
<evidence type="ECO:0000313" key="1">
    <source>
        <dbReference type="EMBL" id="CAH0397528.1"/>
    </source>
</evidence>
<proteinExistence type="predicted"/>
<accession>A0ABN8AQ01</accession>
<sequence length="251" mass="28927">MNFKQRALSNSTGKPMLKNLIMIQCERTTSNCFEDQPIREDTKACEETRRQYERNEVFRSQVERFIEISKYFSSPLRKTASYICENRLVSYPNPYRIEYKRGGVTTQHIKFCNLTLEPVFIKLYKLIPDLEQLRYTNLSLSRCKRIPPGLAFNLGFVYDDVNEKPSCNAKMVFVASRRTSTPCYQICEIELHIGAQMVSDCAIFRARMRKYSGSEGDNVVQGVCQTRTGDDTLLPLRSGNHKWVGCGSILP</sequence>
<protein>
    <submittedName>
        <fullName evidence="1">Uncharacterized protein</fullName>
    </submittedName>
</protein>
<dbReference type="EMBL" id="OU963894">
    <property type="protein sequence ID" value="CAH0397528.1"/>
    <property type="molecule type" value="Genomic_DNA"/>
</dbReference>
<keyword evidence="2" id="KW-1185">Reference proteome</keyword>
<name>A0ABN8AQ01_CHISP</name>